<reference evidence="1 2" key="1">
    <citation type="submission" date="2020-10" db="EMBL/GenBank/DDBJ databases">
        <title>Connecting structure to function with the recovery of over 1000 high-quality activated sludge metagenome-assembled genomes encoding full-length rRNA genes using long-read sequencing.</title>
        <authorList>
            <person name="Singleton C.M."/>
            <person name="Petriglieri F."/>
            <person name="Kristensen J.M."/>
            <person name="Kirkegaard R.H."/>
            <person name="Michaelsen T.Y."/>
            <person name="Andersen M.H."/>
            <person name="Karst S.M."/>
            <person name="Dueholm M.S."/>
            <person name="Nielsen P.H."/>
            <person name="Albertsen M."/>
        </authorList>
    </citation>
    <scope>NUCLEOTIDE SEQUENCE [LARGE SCALE GENOMIC DNA]</scope>
    <source>
        <strain evidence="1">Ribe_18-Q3-R11-54_BAT3C.373</strain>
    </source>
</reference>
<sequence length="94" mass="10809">MQQLSRFIFLASLMLTACNNIDDFIPFKKANTIQGKNPLYNKELAELQLKPITLEFNSGDNFEYIFDDLSKINIPANIFAYDGKPLSNKKFNLK</sequence>
<dbReference type="Proteomes" id="UP000808349">
    <property type="component" value="Unassembled WGS sequence"/>
</dbReference>
<dbReference type="AlphaFoldDB" id="A0A9D7S8J9"/>
<dbReference type="PROSITE" id="PS51257">
    <property type="entry name" value="PROKAR_LIPOPROTEIN"/>
    <property type="match status" value="1"/>
</dbReference>
<evidence type="ECO:0008006" key="3">
    <source>
        <dbReference type="Google" id="ProtNLM"/>
    </source>
</evidence>
<dbReference type="EMBL" id="JADKFW010000004">
    <property type="protein sequence ID" value="MBK9717376.1"/>
    <property type="molecule type" value="Genomic_DNA"/>
</dbReference>
<comment type="caution">
    <text evidence="1">The sequence shown here is derived from an EMBL/GenBank/DDBJ whole genome shotgun (WGS) entry which is preliminary data.</text>
</comment>
<evidence type="ECO:0000313" key="1">
    <source>
        <dbReference type="EMBL" id="MBK9717376.1"/>
    </source>
</evidence>
<proteinExistence type="predicted"/>
<gene>
    <name evidence="1" type="ORF">IPO85_07665</name>
</gene>
<evidence type="ECO:0000313" key="2">
    <source>
        <dbReference type="Proteomes" id="UP000808349"/>
    </source>
</evidence>
<protein>
    <recommendedName>
        <fullName evidence="3">Lipoprotein</fullName>
    </recommendedName>
</protein>
<name>A0A9D7S8J9_9BACT</name>
<accession>A0A9D7S8J9</accession>
<organism evidence="1 2">
    <name type="scientific">Candidatus Defluviibacterium haderslevense</name>
    <dbReference type="NCBI Taxonomy" id="2981993"/>
    <lineage>
        <taxon>Bacteria</taxon>
        <taxon>Pseudomonadati</taxon>
        <taxon>Bacteroidota</taxon>
        <taxon>Saprospiria</taxon>
        <taxon>Saprospirales</taxon>
        <taxon>Saprospiraceae</taxon>
        <taxon>Candidatus Defluviibacterium</taxon>
    </lineage>
</organism>